<dbReference type="InterPro" id="IPR011761">
    <property type="entry name" value="ATP-grasp"/>
</dbReference>
<dbReference type="GO" id="GO:0005524">
    <property type="term" value="F:ATP binding"/>
    <property type="evidence" value="ECO:0007669"/>
    <property type="project" value="UniProtKB-UniRule"/>
</dbReference>
<evidence type="ECO:0000256" key="2">
    <source>
        <dbReference type="ARBA" id="ARBA00022598"/>
    </source>
</evidence>
<gene>
    <name evidence="7" type="ORF">F7O44_10100</name>
</gene>
<keyword evidence="4 5" id="KW-0067">ATP-binding</keyword>
<dbReference type="Pfam" id="PF01071">
    <property type="entry name" value="GARS_A"/>
    <property type="match status" value="1"/>
</dbReference>
<evidence type="ECO:0000313" key="7">
    <source>
        <dbReference type="EMBL" id="NDL57423.1"/>
    </source>
</evidence>
<evidence type="ECO:0000259" key="6">
    <source>
        <dbReference type="PROSITE" id="PS50975"/>
    </source>
</evidence>
<reference evidence="7 8" key="1">
    <citation type="submission" date="2019-11" db="EMBL/GenBank/DDBJ databases">
        <authorList>
            <person name="Li X.-J."/>
            <person name="Feng X.-M."/>
        </authorList>
    </citation>
    <scope>NUCLEOTIDE SEQUENCE [LARGE SCALE GENOMIC DNA]</scope>
    <source>
        <strain evidence="7 8">XMNu-373</strain>
    </source>
</reference>
<name>A0A7K3M294_9ACTN</name>
<dbReference type="InterPro" id="IPR013815">
    <property type="entry name" value="ATP_grasp_subdomain_1"/>
</dbReference>
<evidence type="ECO:0000256" key="1">
    <source>
        <dbReference type="ARBA" id="ARBA00001936"/>
    </source>
</evidence>
<protein>
    <recommendedName>
        <fullName evidence="6">ATP-grasp domain-containing protein</fullName>
    </recommendedName>
</protein>
<dbReference type="Proteomes" id="UP000460435">
    <property type="component" value="Unassembled WGS sequence"/>
</dbReference>
<evidence type="ECO:0000256" key="5">
    <source>
        <dbReference type="PROSITE-ProRule" id="PRU00409"/>
    </source>
</evidence>
<dbReference type="Gene3D" id="3.30.1490.20">
    <property type="entry name" value="ATP-grasp fold, A domain"/>
    <property type="match status" value="1"/>
</dbReference>
<keyword evidence="3 5" id="KW-0547">Nucleotide-binding</keyword>
<evidence type="ECO:0000256" key="3">
    <source>
        <dbReference type="ARBA" id="ARBA00022741"/>
    </source>
</evidence>
<evidence type="ECO:0000256" key="4">
    <source>
        <dbReference type="ARBA" id="ARBA00022840"/>
    </source>
</evidence>
<comment type="cofactor">
    <cofactor evidence="1">
        <name>Mn(2+)</name>
        <dbReference type="ChEBI" id="CHEBI:29035"/>
    </cofactor>
</comment>
<dbReference type="PROSITE" id="PS50975">
    <property type="entry name" value="ATP_GRASP"/>
    <property type="match status" value="1"/>
</dbReference>
<dbReference type="AlphaFoldDB" id="A0A7K3M294"/>
<dbReference type="Gene3D" id="3.30.470.20">
    <property type="entry name" value="ATP-grasp fold, B domain"/>
    <property type="match status" value="1"/>
</dbReference>
<organism evidence="7 8">
    <name type="scientific">Phytoactinopolyspora mesophila</name>
    <dbReference type="NCBI Taxonomy" id="2650750"/>
    <lineage>
        <taxon>Bacteria</taxon>
        <taxon>Bacillati</taxon>
        <taxon>Actinomycetota</taxon>
        <taxon>Actinomycetes</taxon>
        <taxon>Jiangellales</taxon>
        <taxon>Jiangellaceae</taxon>
        <taxon>Phytoactinopolyspora</taxon>
    </lineage>
</organism>
<keyword evidence="8" id="KW-1185">Reference proteome</keyword>
<accession>A0A7K3M294</accession>
<proteinExistence type="predicted"/>
<dbReference type="GO" id="GO:0046872">
    <property type="term" value="F:metal ion binding"/>
    <property type="evidence" value="ECO:0007669"/>
    <property type="project" value="InterPro"/>
</dbReference>
<feature type="domain" description="ATP-grasp" evidence="6">
    <location>
        <begin position="84"/>
        <end position="325"/>
    </location>
</feature>
<keyword evidence="2" id="KW-0436">Ligase</keyword>
<dbReference type="GO" id="GO:0016874">
    <property type="term" value="F:ligase activity"/>
    <property type="evidence" value="ECO:0007669"/>
    <property type="project" value="UniProtKB-KW"/>
</dbReference>
<evidence type="ECO:0000313" key="8">
    <source>
        <dbReference type="Proteomes" id="UP000460435"/>
    </source>
</evidence>
<dbReference type="SMART" id="SM01209">
    <property type="entry name" value="GARS_A"/>
    <property type="match status" value="1"/>
</dbReference>
<dbReference type="RefSeq" id="WP_162450137.1">
    <property type="nucleotide sequence ID" value="NZ_WLZY01000003.1"/>
</dbReference>
<dbReference type="SUPFAM" id="SSF56059">
    <property type="entry name" value="Glutathione synthetase ATP-binding domain-like"/>
    <property type="match status" value="1"/>
</dbReference>
<dbReference type="EMBL" id="WLZY01000003">
    <property type="protein sequence ID" value="NDL57423.1"/>
    <property type="molecule type" value="Genomic_DNA"/>
</dbReference>
<dbReference type="InterPro" id="IPR020561">
    <property type="entry name" value="PRibGlycinamid_synth_ATP-grasp"/>
</dbReference>
<sequence>MTMKTTSSDNARPPADAVEPGTYYELSTHLLALEVIRRGYQPRWLRKALFVVEIDGRVYGWNMTRCTITSTVGFDMTGRKDYTRDLLRRAGLTVAVGGTFDDAEYDKALTRVRRIGWPVVVKPAGRGSGRGVTVGVTDEAAFRDAWTIAAGGRVVVERQAAGTEARFLTVGGRCVAVAGRIPAHVVGDGSSMLRQLVAAKNEFRQDNPHLRRHVVPLRGDPEHVPAPGERLVMDDRGGFSTGADSVDLTDVVHPTYLEVAGQAELAFPQLGVAGVDIIATDYRQPASPDNHIILEVNSRPAIGAHHFPWEGKPRDVARAIVDACLV</sequence>
<comment type="caution">
    <text evidence="7">The sequence shown here is derived from an EMBL/GenBank/DDBJ whole genome shotgun (WGS) entry which is preliminary data.</text>
</comment>